<dbReference type="eggNOG" id="ENOG502SGVT">
    <property type="taxonomic scope" value="Eukaryota"/>
</dbReference>
<dbReference type="HOGENOM" id="CLU_199954_0_0_1"/>
<dbReference type="OMA" id="YITQNFE"/>
<dbReference type="InParanoid" id="B4J3R4"/>
<gene>
    <name evidence="1" type="primary">Dgri\GH16772</name>
    <name evidence="1" type="ORF">Dgri_GH16772</name>
</gene>
<sequence>MLKFLLTFGAGVYTGLYVSQNYEVPRVDDPKKLMERLNEKISELIDGKKKTPVDQIVHDIKKEAKKIMDD</sequence>
<dbReference type="KEGG" id="dgr:6556873"/>
<reference evidence="1 2" key="1">
    <citation type="journal article" date="2007" name="Nature">
        <title>Evolution of genes and genomes on the Drosophila phylogeny.</title>
        <authorList>
            <consortium name="Drosophila 12 Genomes Consortium"/>
            <person name="Clark A.G."/>
            <person name="Eisen M.B."/>
            <person name="Smith D.R."/>
            <person name="Bergman C.M."/>
            <person name="Oliver B."/>
            <person name="Markow T.A."/>
            <person name="Kaufman T.C."/>
            <person name="Kellis M."/>
            <person name="Gelbart W."/>
            <person name="Iyer V.N."/>
            <person name="Pollard D.A."/>
            <person name="Sackton T.B."/>
            <person name="Larracuente A.M."/>
            <person name="Singh N.D."/>
            <person name="Abad J.P."/>
            <person name="Abt D.N."/>
            <person name="Adryan B."/>
            <person name="Aguade M."/>
            <person name="Akashi H."/>
            <person name="Anderson W.W."/>
            <person name="Aquadro C.F."/>
            <person name="Ardell D.H."/>
            <person name="Arguello R."/>
            <person name="Artieri C.G."/>
            <person name="Barbash D.A."/>
            <person name="Barker D."/>
            <person name="Barsanti P."/>
            <person name="Batterham P."/>
            <person name="Batzoglou S."/>
            <person name="Begun D."/>
            <person name="Bhutkar A."/>
            <person name="Blanco E."/>
            <person name="Bosak S.A."/>
            <person name="Bradley R.K."/>
            <person name="Brand A.D."/>
            <person name="Brent M.R."/>
            <person name="Brooks A.N."/>
            <person name="Brown R.H."/>
            <person name="Butlin R.K."/>
            <person name="Caggese C."/>
            <person name="Calvi B.R."/>
            <person name="Bernardo de Carvalho A."/>
            <person name="Caspi A."/>
            <person name="Castrezana S."/>
            <person name="Celniker S.E."/>
            <person name="Chang J.L."/>
            <person name="Chapple C."/>
            <person name="Chatterji S."/>
            <person name="Chinwalla A."/>
            <person name="Civetta A."/>
            <person name="Clifton S.W."/>
            <person name="Comeron J.M."/>
            <person name="Costello J.C."/>
            <person name="Coyne J.A."/>
            <person name="Daub J."/>
            <person name="David R.G."/>
            <person name="Delcher A.L."/>
            <person name="Delehaunty K."/>
            <person name="Do C.B."/>
            <person name="Ebling H."/>
            <person name="Edwards K."/>
            <person name="Eickbush T."/>
            <person name="Evans J.D."/>
            <person name="Filipski A."/>
            <person name="Findeiss S."/>
            <person name="Freyhult E."/>
            <person name="Fulton L."/>
            <person name="Fulton R."/>
            <person name="Garcia A.C."/>
            <person name="Gardiner A."/>
            <person name="Garfield D.A."/>
            <person name="Garvin B.E."/>
            <person name="Gibson G."/>
            <person name="Gilbert D."/>
            <person name="Gnerre S."/>
            <person name="Godfrey J."/>
            <person name="Good R."/>
            <person name="Gotea V."/>
            <person name="Gravely B."/>
            <person name="Greenberg A.J."/>
            <person name="Griffiths-Jones S."/>
            <person name="Gross S."/>
            <person name="Guigo R."/>
            <person name="Gustafson E.A."/>
            <person name="Haerty W."/>
            <person name="Hahn M.W."/>
            <person name="Halligan D.L."/>
            <person name="Halpern A.L."/>
            <person name="Halter G.M."/>
            <person name="Han M.V."/>
            <person name="Heger A."/>
            <person name="Hillier L."/>
            <person name="Hinrichs A.S."/>
            <person name="Holmes I."/>
            <person name="Hoskins R.A."/>
            <person name="Hubisz M.J."/>
            <person name="Hultmark D."/>
            <person name="Huntley M.A."/>
            <person name="Jaffe D.B."/>
            <person name="Jagadeeshan S."/>
            <person name="Jeck W.R."/>
            <person name="Johnson J."/>
            <person name="Jones C.D."/>
            <person name="Jordan W.C."/>
            <person name="Karpen G.H."/>
            <person name="Kataoka E."/>
            <person name="Keightley P.D."/>
            <person name="Kheradpour P."/>
            <person name="Kirkness E.F."/>
            <person name="Koerich L.B."/>
            <person name="Kristiansen K."/>
            <person name="Kudrna D."/>
            <person name="Kulathinal R.J."/>
            <person name="Kumar S."/>
            <person name="Kwok R."/>
            <person name="Lander E."/>
            <person name="Langley C.H."/>
            <person name="Lapoint R."/>
            <person name="Lazzaro B.P."/>
            <person name="Lee S.J."/>
            <person name="Levesque L."/>
            <person name="Li R."/>
            <person name="Lin C.F."/>
            <person name="Lin M.F."/>
            <person name="Lindblad-Toh K."/>
            <person name="Llopart A."/>
            <person name="Long M."/>
            <person name="Low L."/>
            <person name="Lozovsky E."/>
            <person name="Lu J."/>
            <person name="Luo M."/>
            <person name="Machado C.A."/>
            <person name="Makalowski W."/>
            <person name="Marzo M."/>
            <person name="Matsuda M."/>
            <person name="Matzkin L."/>
            <person name="McAllister B."/>
            <person name="McBride C.S."/>
            <person name="McKernan B."/>
            <person name="McKernan K."/>
            <person name="Mendez-Lago M."/>
            <person name="Minx P."/>
            <person name="Mollenhauer M.U."/>
            <person name="Montooth K."/>
            <person name="Mount S.M."/>
            <person name="Mu X."/>
            <person name="Myers E."/>
            <person name="Negre B."/>
            <person name="Newfeld S."/>
            <person name="Nielsen R."/>
            <person name="Noor M.A."/>
            <person name="O'Grady P."/>
            <person name="Pachter L."/>
            <person name="Papaceit M."/>
            <person name="Parisi M.J."/>
            <person name="Parisi M."/>
            <person name="Parts L."/>
            <person name="Pedersen J.S."/>
            <person name="Pesole G."/>
            <person name="Phillippy A.M."/>
            <person name="Ponting C.P."/>
            <person name="Pop M."/>
            <person name="Porcelli D."/>
            <person name="Powell J.R."/>
            <person name="Prohaska S."/>
            <person name="Pruitt K."/>
            <person name="Puig M."/>
            <person name="Quesneville H."/>
            <person name="Ram K.R."/>
            <person name="Rand D."/>
            <person name="Rasmussen M.D."/>
            <person name="Reed L.K."/>
            <person name="Reenan R."/>
            <person name="Reily A."/>
            <person name="Remington K.A."/>
            <person name="Rieger T.T."/>
            <person name="Ritchie M.G."/>
            <person name="Robin C."/>
            <person name="Rogers Y.H."/>
            <person name="Rohde C."/>
            <person name="Rozas J."/>
            <person name="Rubenfield M.J."/>
            <person name="Ruiz A."/>
            <person name="Russo S."/>
            <person name="Salzberg S.L."/>
            <person name="Sanchez-Gracia A."/>
            <person name="Saranga D.J."/>
            <person name="Sato H."/>
            <person name="Schaeffer S.W."/>
            <person name="Schatz M.C."/>
            <person name="Schlenke T."/>
            <person name="Schwartz R."/>
            <person name="Segarra C."/>
            <person name="Singh R.S."/>
            <person name="Sirot L."/>
            <person name="Sirota M."/>
            <person name="Sisneros N.B."/>
            <person name="Smith C.D."/>
            <person name="Smith T.F."/>
            <person name="Spieth J."/>
            <person name="Stage D.E."/>
            <person name="Stark A."/>
            <person name="Stephan W."/>
            <person name="Strausberg R.L."/>
            <person name="Strempel S."/>
            <person name="Sturgill D."/>
            <person name="Sutton G."/>
            <person name="Sutton G.G."/>
            <person name="Tao W."/>
            <person name="Teichmann S."/>
            <person name="Tobari Y.N."/>
            <person name="Tomimura Y."/>
            <person name="Tsolas J.M."/>
            <person name="Valente V.L."/>
            <person name="Venter E."/>
            <person name="Venter J.C."/>
            <person name="Vicario S."/>
            <person name="Vieira F.G."/>
            <person name="Vilella A.J."/>
            <person name="Villasante A."/>
            <person name="Walenz B."/>
            <person name="Wang J."/>
            <person name="Wasserman M."/>
            <person name="Watts T."/>
            <person name="Wilson D."/>
            <person name="Wilson R.K."/>
            <person name="Wing R.A."/>
            <person name="Wolfner M.F."/>
            <person name="Wong A."/>
            <person name="Wong G.K."/>
            <person name="Wu C.I."/>
            <person name="Wu G."/>
            <person name="Yamamoto D."/>
            <person name="Yang H.P."/>
            <person name="Yang S.P."/>
            <person name="Yorke J.A."/>
            <person name="Yoshida K."/>
            <person name="Zdobnov E."/>
            <person name="Zhang P."/>
            <person name="Zhang Y."/>
            <person name="Zimin A.V."/>
            <person name="Baldwin J."/>
            <person name="Abdouelleil A."/>
            <person name="Abdulkadir J."/>
            <person name="Abebe A."/>
            <person name="Abera B."/>
            <person name="Abreu J."/>
            <person name="Acer S.C."/>
            <person name="Aftuck L."/>
            <person name="Alexander A."/>
            <person name="An P."/>
            <person name="Anderson E."/>
            <person name="Anderson S."/>
            <person name="Arachi H."/>
            <person name="Azer M."/>
            <person name="Bachantsang P."/>
            <person name="Barry A."/>
            <person name="Bayul T."/>
            <person name="Berlin A."/>
            <person name="Bessette D."/>
            <person name="Bloom T."/>
            <person name="Blye J."/>
            <person name="Boguslavskiy L."/>
            <person name="Bonnet C."/>
            <person name="Boukhgalter B."/>
            <person name="Bourzgui I."/>
            <person name="Brown A."/>
            <person name="Cahill P."/>
            <person name="Channer S."/>
            <person name="Cheshatsang Y."/>
            <person name="Chuda L."/>
            <person name="Citroen M."/>
            <person name="Collymore A."/>
            <person name="Cooke P."/>
            <person name="Costello M."/>
            <person name="D'Aco K."/>
            <person name="Daza R."/>
            <person name="De Haan G."/>
            <person name="DeGray S."/>
            <person name="DeMaso C."/>
            <person name="Dhargay N."/>
            <person name="Dooley K."/>
            <person name="Dooley E."/>
            <person name="Doricent M."/>
            <person name="Dorje P."/>
            <person name="Dorjee K."/>
            <person name="Dupes A."/>
            <person name="Elong R."/>
            <person name="Falk J."/>
            <person name="Farina A."/>
            <person name="Faro S."/>
            <person name="Ferguson D."/>
            <person name="Fisher S."/>
            <person name="Foley C.D."/>
            <person name="Franke A."/>
            <person name="Friedrich D."/>
            <person name="Gadbois L."/>
            <person name="Gearin G."/>
            <person name="Gearin C.R."/>
            <person name="Giannoukos G."/>
            <person name="Goode T."/>
            <person name="Graham J."/>
            <person name="Grandbois E."/>
            <person name="Grewal S."/>
            <person name="Gyaltsen K."/>
            <person name="Hafez N."/>
            <person name="Hagos B."/>
            <person name="Hall J."/>
            <person name="Henson C."/>
            <person name="Hollinger A."/>
            <person name="Honan T."/>
            <person name="Huard M.D."/>
            <person name="Hughes L."/>
            <person name="Hurhula B."/>
            <person name="Husby M.E."/>
            <person name="Kamat A."/>
            <person name="Kanga B."/>
            <person name="Kashin S."/>
            <person name="Khazanovich D."/>
            <person name="Kisner P."/>
            <person name="Lance K."/>
            <person name="Lara M."/>
            <person name="Lee W."/>
            <person name="Lennon N."/>
            <person name="Letendre F."/>
            <person name="LeVine R."/>
            <person name="Lipovsky A."/>
            <person name="Liu X."/>
            <person name="Liu J."/>
            <person name="Liu S."/>
            <person name="Lokyitsang T."/>
            <person name="Lokyitsang Y."/>
            <person name="Lubonja R."/>
            <person name="Lui A."/>
            <person name="MacDonald P."/>
            <person name="Magnisalis V."/>
            <person name="Maru K."/>
            <person name="Matthews C."/>
            <person name="McCusker W."/>
            <person name="McDonough S."/>
            <person name="Mehta T."/>
            <person name="Meldrim J."/>
            <person name="Meneus L."/>
            <person name="Mihai O."/>
            <person name="Mihalev A."/>
            <person name="Mihova T."/>
            <person name="Mittelman R."/>
            <person name="Mlenga V."/>
            <person name="Montmayeur A."/>
            <person name="Mulrain L."/>
            <person name="Navidi A."/>
            <person name="Naylor J."/>
            <person name="Negash T."/>
            <person name="Nguyen T."/>
            <person name="Nguyen N."/>
            <person name="Nicol R."/>
            <person name="Norbu C."/>
            <person name="Norbu N."/>
            <person name="Novod N."/>
            <person name="O'Neill B."/>
            <person name="Osman S."/>
            <person name="Markiewicz E."/>
            <person name="Oyono O.L."/>
            <person name="Patti C."/>
            <person name="Phunkhang P."/>
            <person name="Pierre F."/>
            <person name="Priest M."/>
            <person name="Raghuraman S."/>
            <person name="Rege F."/>
            <person name="Reyes R."/>
            <person name="Rise C."/>
            <person name="Rogov P."/>
            <person name="Ross K."/>
            <person name="Ryan E."/>
            <person name="Settipalli S."/>
            <person name="Shea T."/>
            <person name="Sherpa N."/>
            <person name="Shi L."/>
            <person name="Shih D."/>
            <person name="Sparrow T."/>
            <person name="Spaulding J."/>
            <person name="Stalker J."/>
            <person name="Stange-Thomann N."/>
            <person name="Stavropoulos S."/>
            <person name="Stone C."/>
            <person name="Strader C."/>
            <person name="Tesfaye S."/>
            <person name="Thomson T."/>
            <person name="Thoulutsang Y."/>
            <person name="Thoulutsang D."/>
            <person name="Topham K."/>
            <person name="Topping I."/>
            <person name="Tsamla T."/>
            <person name="Vassiliev H."/>
            <person name="Vo A."/>
            <person name="Wangchuk T."/>
            <person name="Wangdi T."/>
            <person name="Weiand M."/>
            <person name="Wilkinson J."/>
            <person name="Wilson A."/>
            <person name="Yadav S."/>
            <person name="Young G."/>
            <person name="Yu Q."/>
            <person name="Zembek L."/>
            <person name="Zhong D."/>
            <person name="Zimmer A."/>
            <person name="Zwirko Z."/>
            <person name="Jaffe D.B."/>
            <person name="Alvarez P."/>
            <person name="Brockman W."/>
            <person name="Butler J."/>
            <person name="Chin C."/>
            <person name="Gnerre S."/>
            <person name="Grabherr M."/>
            <person name="Kleber M."/>
            <person name="Mauceli E."/>
            <person name="MacCallum I."/>
        </authorList>
    </citation>
    <scope>NUCLEOTIDE SEQUENCE [LARGE SCALE GENOMIC DNA]</scope>
    <source>
        <strain evidence="2">Tucson 15287-2541.00</strain>
    </source>
</reference>
<evidence type="ECO:0000313" key="1">
    <source>
        <dbReference type="EMBL" id="EDV97295.1"/>
    </source>
</evidence>
<dbReference type="Pfam" id="PF15054">
    <property type="entry name" value="DUF4535"/>
    <property type="match status" value="1"/>
</dbReference>
<proteinExistence type="predicted"/>
<dbReference type="PhylomeDB" id="B4J3R4"/>
<dbReference type="InterPro" id="IPR027854">
    <property type="entry name" value="STMP1"/>
</dbReference>
<accession>B4J3R4</accession>
<dbReference type="EMBL" id="CH916366">
    <property type="protein sequence ID" value="EDV97295.1"/>
    <property type="molecule type" value="Genomic_DNA"/>
</dbReference>
<dbReference type="OrthoDB" id="6347891at2759"/>
<protein>
    <submittedName>
        <fullName evidence="1">GH16772</fullName>
    </submittedName>
</protein>
<dbReference type="AlphaFoldDB" id="B4J3R4"/>
<keyword evidence="2" id="KW-1185">Reference proteome</keyword>
<organism evidence="2">
    <name type="scientific">Drosophila grimshawi</name>
    <name type="common">Hawaiian fruit fly</name>
    <name type="synonym">Idiomyia grimshawi</name>
    <dbReference type="NCBI Taxonomy" id="7222"/>
    <lineage>
        <taxon>Eukaryota</taxon>
        <taxon>Metazoa</taxon>
        <taxon>Ecdysozoa</taxon>
        <taxon>Arthropoda</taxon>
        <taxon>Hexapoda</taxon>
        <taxon>Insecta</taxon>
        <taxon>Pterygota</taxon>
        <taxon>Neoptera</taxon>
        <taxon>Endopterygota</taxon>
        <taxon>Diptera</taxon>
        <taxon>Brachycera</taxon>
        <taxon>Muscomorpha</taxon>
        <taxon>Ephydroidea</taxon>
        <taxon>Drosophilidae</taxon>
        <taxon>Drosophila</taxon>
        <taxon>Hawaiian Drosophila</taxon>
    </lineage>
</organism>
<evidence type="ECO:0000313" key="2">
    <source>
        <dbReference type="Proteomes" id="UP000001070"/>
    </source>
</evidence>
<dbReference type="Proteomes" id="UP000001070">
    <property type="component" value="Unassembled WGS sequence"/>
</dbReference>
<name>B4J3R4_DROGR</name>